<accession>A0A544YSC3</accession>
<feature type="compositionally biased region" description="Basic and acidic residues" evidence="1">
    <location>
        <begin position="13"/>
        <end position="22"/>
    </location>
</feature>
<dbReference type="GO" id="GO:0004519">
    <property type="term" value="F:endonuclease activity"/>
    <property type="evidence" value="ECO:0007669"/>
    <property type="project" value="UniProtKB-KW"/>
</dbReference>
<dbReference type="Gene3D" id="3.90.1570.10">
    <property type="entry name" value="tt1808, chain A"/>
    <property type="match status" value="1"/>
</dbReference>
<dbReference type="PANTHER" id="PTHR35400">
    <property type="entry name" value="SLR1083 PROTEIN"/>
    <property type="match status" value="1"/>
</dbReference>
<proteinExistence type="predicted"/>
<evidence type="ECO:0000313" key="4">
    <source>
        <dbReference type="Proteomes" id="UP000316541"/>
    </source>
</evidence>
<evidence type="ECO:0000313" key="3">
    <source>
        <dbReference type="EMBL" id="TQS19665.1"/>
    </source>
</evidence>
<name>A0A544YSC3_9ACTN</name>
<dbReference type="EMBL" id="VIRM01000022">
    <property type="protein sequence ID" value="TQS19665.1"/>
    <property type="molecule type" value="Genomic_DNA"/>
</dbReference>
<dbReference type="CDD" id="cd06260">
    <property type="entry name" value="DUF820-like"/>
    <property type="match status" value="1"/>
</dbReference>
<dbReference type="SUPFAM" id="SSF52980">
    <property type="entry name" value="Restriction endonuclease-like"/>
    <property type="match status" value="1"/>
</dbReference>
<dbReference type="InterPro" id="IPR012296">
    <property type="entry name" value="Nuclease_put_TT1808"/>
</dbReference>
<keyword evidence="3" id="KW-0540">Nuclease</keyword>
<dbReference type="Pfam" id="PF05685">
    <property type="entry name" value="Uma2"/>
    <property type="match status" value="1"/>
</dbReference>
<dbReference type="AlphaFoldDB" id="A0A544YSC3"/>
<evidence type="ECO:0000259" key="2">
    <source>
        <dbReference type="Pfam" id="PF05685"/>
    </source>
</evidence>
<organism evidence="3 4">
    <name type="scientific">Microbispora hainanensis</name>
    <dbReference type="NCBI Taxonomy" id="568844"/>
    <lineage>
        <taxon>Bacteria</taxon>
        <taxon>Bacillati</taxon>
        <taxon>Actinomycetota</taxon>
        <taxon>Actinomycetes</taxon>
        <taxon>Streptosporangiales</taxon>
        <taxon>Streptosporangiaceae</taxon>
        <taxon>Microbispora</taxon>
    </lineage>
</organism>
<feature type="compositionally biased region" description="Acidic residues" evidence="1">
    <location>
        <begin position="23"/>
        <end position="36"/>
    </location>
</feature>
<feature type="region of interest" description="Disordered" evidence="1">
    <location>
        <begin position="1"/>
        <end position="51"/>
    </location>
</feature>
<keyword evidence="3" id="KW-0378">Hydrolase</keyword>
<protein>
    <submittedName>
        <fullName evidence="3">Uma2 family endonuclease</fullName>
    </submittedName>
</protein>
<dbReference type="Proteomes" id="UP000316541">
    <property type="component" value="Unassembled WGS sequence"/>
</dbReference>
<dbReference type="InterPro" id="IPR008538">
    <property type="entry name" value="Uma2"/>
</dbReference>
<gene>
    <name evidence="3" type="ORF">FLX08_19220</name>
</gene>
<dbReference type="PANTHER" id="PTHR35400:SF3">
    <property type="entry name" value="SLL1072 PROTEIN"/>
    <property type="match status" value="1"/>
</dbReference>
<dbReference type="InterPro" id="IPR011335">
    <property type="entry name" value="Restrct_endonuc-II-like"/>
</dbReference>
<comment type="caution">
    <text evidence="3">The sequence shown here is derived from an EMBL/GenBank/DDBJ whole genome shotgun (WGS) entry which is preliminary data.</text>
</comment>
<sequence>MALTKPTKRGRHDHPVPQKQDDPAPDDPVLGEDEPQQEARKPEPEPDEPQALPDEVLHLCMRLNDAGYRAEIRRGQVVVSPWMSEESNEIVYRLTKLLLPLITAKGWRFFCNWAVHIPPMLDHRLPDLLVLPMKAERLDRMRVHGHSVLLAVEVCSPGNHEIDWKEKPLDYARAGVPLYLIVDPLATPRTVTLMSDPLPDLGPRDERQPYRRMVTAEEGEVLELPEPFGIKIETSALFDPVVSPPEPAE</sequence>
<reference evidence="3 4" key="1">
    <citation type="submission" date="2019-07" db="EMBL/GenBank/DDBJ databases">
        <title>Microbispora hainanensis DSM 45428.</title>
        <authorList>
            <person name="Thawai C."/>
        </authorList>
    </citation>
    <scope>NUCLEOTIDE SEQUENCE [LARGE SCALE GENOMIC DNA]</scope>
    <source>
        <strain evidence="3 4">DSM 45428</strain>
    </source>
</reference>
<feature type="compositionally biased region" description="Basic residues" evidence="1">
    <location>
        <begin position="1"/>
        <end position="12"/>
    </location>
</feature>
<evidence type="ECO:0000256" key="1">
    <source>
        <dbReference type="SAM" id="MobiDB-lite"/>
    </source>
</evidence>
<keyword evidence="3" id="KW-0255">Endonuclease</keyword>
<feature type="domain" description="Putative restriction endonuclease" evidence="2">
    <location>
        <begin position="54"/>
        <end position="228"/>
    </location>
</feature>
<dbReference type="RefSeq" id="WP_142620254.1">
    <property type="nucleotide sequence ID" value="NZ_VIRM01000022.1"/>
</dbReference>